<accession>A0ABU5RNV3</accession>
<keyword evidence="4" id="KW-1185">Reference proteome</keyword>
<dbReference type="InterPro" id="IPR029068">
    <property type="entry name" value="Glyas_Bleomycin-R_OHBP_Dase"/>
</dbReference>
<feature type="domain" description="VOC" evidence="2">
    <location>
        <begin position="178"/>
        <end position="324"/>
    </location>
</feature>
<dbReference type="PANTHER" id="PTHR43048:SF3">
    <property type="entry name" value="METHYLMALONYL-COA EPIMERASE, MITOCHONDRIAL"/>
    <property type="match status" value="1"/>
</dbReference>
<sequence length="324" mass="33503">MTLPHIDSLGFTTADAEASAAFFETGLGFRRLGEAVVLEGGPYAQLVGLPDARLRVLRLAIGAEVLELTEVLAPGPGARPGRPIPSGSRSNDRWFQHACLVVNSMEAALAGLQPAFAAGRITAISSAPQRLPDWNAGAAGIVAFKFRDPDGHPLELLQFPPDKGEARWHGDAPGPVLGIDHSAIGIADTAASGCFYRNLLGLAAGGDGVNSGPEQDGLDGLGGTRVRITGHRCPSGAGVECLDYGEPAGGRPMPADQGLQDLAHWQLRLRVADLEGVAGRAGALGGRVISPGIVALGDQAAWLGASRALQLADPDGHRLQLLQD</sequence>
<evidence type="ECO:0000256" key="1">
    <source>
        <dbReference type="ARBA" id="ARBA00022723"/>
    </source>
</evidence>
<feature type="domain" description="VOC" evidence="2">
    <location>
        <begin position="5"/>
        <end position="159"/>
    </location>
</feature>
<dbReference type="RefSeq" id="WP_323303898.1">
    <property type="nucleotide sequence ID" value="NZ_JAYGHX010000001.1"/>
</dbReference>
<dbReference type="PROSITE" id="PS51819">
    <property type="entry name" value="VOC"/>
    <property type="match status" value="2"/>
</dbReference>
<reference evidence="3 4" key="1">
    <citation type="submission" date="2023-12" db="EMBL/GenBank/DDBJ databases">
        <title>Baltic Sea Cyanobacteria.</title>
        <authorList>
            <person name="Delbaje E."/>
            <person name="Fewer D.P."/>
            <person name="Shishido T.K."/>
        </authorList>
    </citation>
    <scope>NUCLEOTIDE SEQUENCE [LARGE SCALE GENOMIC DNA]</scope>
    <source>
        <strain evidence="3 4">UHCC 0139</strain>
    </source>
</reference>
<keyword evidence="1" id="KW-0479">Metal-binding</keyword>
<dbReference type="InterPro" id="IPR004360">
    <property type="entry name" value="Glyas_Fos-R_dOase_dom"/>
</dbReference>
<evidence type="ECO:0000313" key="3">
    <source>
        <dbReference type="EMBL" id="MEA5389762.1"/>
    </source>
</evidence>
<dbReference type="Gene3D" id="3.10.180.10">
    <property type="entry name" value="2,3-Dihydroxybiphenyl 1,2-Dioxygenase, domain 1"/>
    <property type="match status" value="2"/>
</dbReference>
<evidence type="ECO:0000259" key="2">
    <source>
        <dbReference type="PROSITE" id="PS51819"/>
    </source>
</evidence>
<dbReference type="PANTHER" id="PTHR43048">
    <property type="entry name" value="METHYLMALONYL-COA EPIMERASE"/>
    <property type="match status" value="1"/>
</dbReference>
<gene>
    <name evidence="3" type="ORF">VB738_00680</name>
</gene>
<organism evidence="3 4">
    <name type="scientific">Cyanobium gracile UHCC 0139</name>
    <dbReference type="NCBI Taxonomy" id="3110308"/>
    <lineage>
        <taxon>Bacteria</taxon>
        <taxon>Bacillati</taxon>
        <taxon>Cyanobacteriota</taxon>
        <taxon>Cyanophyceae</taxon>
        <taxon>Synechococcales</taxon>
        <taxon>Prochlorococcaceae</taxon>
        <taxon>Cyanobium</taxon>
    </lineage>
</organism>
<dbReference type="Proteomes" id="UP001304461">
    <property type="component" value="Unassembled WGS sequence"/>
</dbReference>
<dbReference type="EMBL" id="JAYGHX010000001">
    <property type="protein sequence ID" value="MEA5389762.1"/>
    <property type="molecule type" value="Genomic_DNA"/>
</dbReference>
<comment type="caution">
    <text evidence="3">The sequence shown here is derived from an EMBL/GenBank/DDBJ whole genome shotgun (WGS) entry which is preliminary data.</text>
</comment>
<dbReference type="InterPro" id="IPR051785">
    <property type="entry name" value="MMCE/EMCE_epimerase"/>
</dbReference>
<dbReference type="InterPro" id="IPR037523">
    <property type="entry name" value="VOC_core"/>
</dbReference>
<dbReference type="SUPFAM" id="SSF54593">
    <property type="entry name" value="Glyoxalase/Bleomycin resistance protein/Dihydroxybiphenyl dioxygenase"/>
    <property type="match status" value="2"/>
</dbReference>
<dbReference type="Pfam" id="PF00903">
    <property type="entry name" value="Glyoxalase"/>
    <property type="match status" value="1"/>
</dbReference>
<proteinExistence type="predicted"/>
<dbReference type="CDD" id="cd06587">
    <property type="entry name" value="VOC"/>
    <property type="match status" value="1"/>
</dbReference>
<evidence type="ECO:0000313" key="4">
    <source>
        <dbReference type="Proteomes" id="UP001304461"/>
    </source>
</evidence>
<name>A0ABU5RNV3_9CYAN</name>
<protein>
    <submittedName>
        <fullName evidence="3">VOC family protein</fullName>
    </submittedName>
</protein>